<evidence type="ECO:0000313" key="3">
    <source>
        <dbReference type="Proteomes" id="UP000750711"/>
    </source>
</evidence>
<dbReference type="EMBL" id="JAGHQM010000582">
    <property type="protein sequence ID" value="KAH0559506.1"/>
    <property type="molecule type" value="Genomic_DNA"/>
</dbReference>
<sequence length="299" mass="33155">MLPEQNATVLKFQVGDGSNGITPVFKNRKDLLRFQQLVLGYETAEMREGITAQYQYQNRSSMTVKLEEFGKLQIWIKPTAGNASADSVLTPRRDSGSGILSVAPGTPLSDRIDRRRGSAGGFSSSSLLSRITGGSTPSYELSAQTSTFSIGKTTTASESRMPDPPLLILFLKRRVRNSETLSFLCITLDLETQIDPGGCNCRHSSNSCPTAVIRRKDRGYLSGRRFSTDDINGWNLAIMGAYSRSGQQSLESCKLPNLKIDFPSAEERSKFAKKLLKERVRYEGQLDAYMKDIRKLSSR</sequence>
<gene>
    <name evidence="2" type="ORF">GP486_003983</name>
</gene>
<evidence type="ECO:0000313" key="2">
    <source>
        <dbReference type="EMBL" id="KAH0559506.1"/>
    </source>
</evidence>
<reference evidence="2" key="1">
    <citation type="submission" date="2021-03" db="EMBL/GenBank/DDBJ databases">
        <title>Comparative genomics and phylogenomic investigation of the class Geoglossomycetes provide insights into ecological specialization and systematics.</title>
        <authorList>
            <person name="Melie T."/>
            <person name="Pirro S."/>
            <person name="Miller A.N."/>
            <person name="Quandt A."/>
        </authorList>
    </citation>
    <scope>NUCLEOTIDE SEQUENCE</scope>
    <source>
        <strain evidence="2">CAQ_001_2017</strain>
    </source>
</reference>
<dbReference type="AlphaFoldDB" id="A0A9P8LC37"/>
<accession>A0A9P8LC37</accession>
<keyword evidence="3" id="KW-1185">Reference proteome</keyword>
<comment type="caution">
    <text evidence="2">The sequence shown here is derived from an EMBL/GenBank/DDBJ whole genome shotgun (WGS) entry which is preliminary data.</text>
</comment>
<protein>
    <submittedName>
        <fullName evidence="2">Uncharacterized protein</fullName>
    </submittedName>
</protein>
<evidence type="ECO:0000256" key="1">
    <source>
        <dbReference type="SAM" id="MobiDB-lite"/>
    </source>
</evidence>
<proteinExistence type="predicted"/>
<feature type="region of interest" description="Disordered" evidence="1">
    <location>
        <begin position="99"/>
        <end position="123"/>
    </location>
</feature>
<name>A0A9P8LC37_9PEZI</name>
<dbReference type="Proteomes" id="UP000750711">
    <property type="component" value="Unassembled WGS sequence"/>
</dbReference>
<organism evidence="2 3">
    <name type="scientific">Trichoglossum hirsutum</name>
    <dbReference type="NCBI Taxonomy" id="265104"/>
    <lineage>
        <taxon>Eukaryota</taxon>
        <taxon>Fungi</taxon>
        <taxon>Dikarya</taxon>
        <taxon>Ascomycota</taxon>
        <taxon>Pezizomycotina</taxon>
        <taxon>Geoglossomycetes</taxon>
        <taxon>Geoglossales</taxon>
        <taxon>Geoglossaceae</taxon>
        <taxon>Trichoglossum</taxon>
    </lineage>
</organism>